<sequence>MPCRRPGGARAGLVHPGQPGFGRRRLSPDPPVSGGAPYAGPCHDRPHRARDRADRLPRPRCDHPDGAGSRGGDDRAPAHGRQPELAARLRSARAPGRGGVARDDRARHRLPSRRGGVHLRRHGGRQPRGQGHLLVATGRRPPAHPDPVHAGRAPRRPRPARLAGRLRGRGGRAAAGGLRRPARPRGRPDGDRARPRLGRAGLGDVGQQRGRHGAAGRRRRGDRGPARHPCAHRRRPGAGIGAGRLRDVGGRRPHRHRAQGGWAVRRRRARRAPRGRRNRLGARRRPGARHPQRHHRHPGDRGIRPRRRARCEAPARARVAGGGAARPARGGSAGGSAGSAPQRQHRPPSARQRPLQLPGLRG</sequence>
<name>A0A6J6S7I8_9ZZZZ</name>
<feature type="compositionally biased region" description="Basic residues" evidence="1">
    <location>
        <begin position="209"/>
        <end position="221"/>
    </location>
</feature>
<dbReference type="EMBL" id="CAEZXR010000396">
    <property type="protein sequence ID" value="CAB4730950.1"/>
    <property type="molecule type" value="Genomic_DNA"/>
</dbReference>
<evidence type="ECO:0000313" key="2">
    <source>
        <dbReference type="EMBL" id="CAB4730950.1"/>
    </source>
</evidence>
<organism evidence="2">
    <name type="scientific">freshwater metagenome</name>
    <dbReference type="NCBI Taxonomy" id="449393"/>
    <lineage>
        <taxon>unclassified sequences</taxon>
        <taxon>metagenomes</taxon>
        <taxon>ecological metagenomes</taxon>
    </lineage>
</organism>
<reference evidence="2" key="1">
    <citation type="submission" date="2020-05" db="EMBL/GenBank/DDBJ databases">
        <authorList>
            <person name="Chiriac C."/>
            <person name="Salcher M."/>
            <person name="Ghai R."/>
            <person name="Kavagutti S V."/>
        </authorList>
    </citation>
    <scope>NUCLEOTIDE SEQUENCE</scope>
</reference>
<feature type="region of interest" description="Disordered" evidence="1">
    <location>
        <begin position="1"/>
        <end position="362"/>
    </location>
</feature>
<evidence type="ECO:0000256" key="1">
    <source>
        <dbReference type="SAM" id="MobiDB-lite"/>
    </source>
</evidence>
<proteinExistence type="predicted"/>
<protein>
    <submittedName>
        <fullName evidence="2">Unannotated protein</fullName>
    </submittedName>
</protein>
<feature type="compositionally biased region" description="Basic and acidic residues" evidence="1">
    <location>
        <begin position="51"/>
        <end position="77"/>
    </location>
</feature>
<feature type="compositionally biased region" description="Basic residues" evidence="1">
    <location>
        <begin position="152"/>
        <end position="170"/>
    </location>
</feature>
<feature type="compositionally biased region" description="Basic residues" evidence="1">
    <location>
        <begin position="251"/>
        <end position="309"/>
    </location>
</feature>
<gene>
    <name evidence="2" type="ORF">UFOPK2579_02573</name>
</gene>
<dbReference type="AlphaFoldDB" id="A0A6J6S7I8"/>
<feature type="compositionally biased region" description="Low complexity" evidence="1">
    <location>
        <begin position="316"/>
        <end position="330"/>
    </location>
</feature>
<accession>A0A6J6S7I8</accession>
<feature type="compositionally biased region" description="Basic residues" evidence="1">
    <location>
        <begin position="107"/>
        <end position="125"/>
    </location>
</feature>